<dbReference type="GO" id="GO:0035869">
    <property type="term" value="C:ciliary transition zone"/>
    <property type="evidence" value="ECO:0007669"/>
    <property type="project" value="TreeGrafter"/>
</dbReference>
<dbReference type="Proteomes" id="UP000298663">
    <property type="component" value="Chromosome X"/>
</dbReference>
<sequence length="290" mass="32503">MPKTVSCRVANTSIIIGSCLPVADQARDLVQSVAARSPSVAMETHREYPPSLPAVTLIRPPSSAAAHHRQYPILHLFTARNGHPTPVERWNRGQLEDEYHKLYKQHFETKKKNSELEKTLKVLNGRLRRTTGESRQNTEAESAENETIAELKRENELLNQKLKSLKHQLLAYTRPGVRTPMINSLTSRASARPSVRTIPSSVQPIPGQGPKKQALKSPVRLDKSHSPARQEKGGNKKSGCAPASPASTSEKTLVIKLNRELKARMTEVTNLTYKLRSFEECRVWWPNAKC</sequence>
<dbReference type="STRING" id="34508.A0A4U8US34"/>
<evidence type="ECO:0000313" key="3">
    <source>
        <dbReference type="Proteomes" id="UP000298663"/>
    </source>
</evidence>
<dbReference type="PANTHER" id="PTHR14240:SF1">
    <property type="entry name" value="PROTEIN FANTOM-RELATED"/>
    <property type="match status" value="1"/>
</dbReference>
<keyword evidence="3" id="KW-1185">Reference proteome</keyword>
<dbReference type="InterPro" id="IPR031139">
    <property type="entry name" value="RPGRIP1_fam"/>
</dbReference>
<feature type="compositionally biased region" description="Basic and acidic residues" evidence="1">
    <location>
        <begin position="219"/>
        <end position="234"/>
    </location>
</feature>
<comment type="caution">
    <text evidence="2">The sequence shown here is derived from an EMBL/GenBank/DDBJ whole genome shotgun (WGS) entry which is preliminary data.</text>
</comment>
<evidence type="ECO:0000256" key="1">
    <source>
        <dbReference type="SAM" id="MobiDB-lite"/>
    </source>
</evidence>
<dbReference type="OrthoDB" id="5852942at2759"/>
<reference evidence="2 3" key="1">
    <citation type="journal article" date="2015" name="Genome Biol.">
        <title>Comparative genomics of Steinernema reveals deeply conserved gene regulatory networks.</title>
        <authorList>
            <person name="Dillman A.R."/>
            <person name="Macchietto M."/>
            <person name="Porter C.F."/>
            <person name="Rogers A."/>
            <person name="Williams B."/>
            <person name="Antoshechkin I."/>
            <person name="Lee M.M."/>
            <person name="Goodwin Z."/>
            <person name="Lu X."/>
            <person name="Lewis E.E."/>
            <person name="Goodrich-Blair H."/>
            <person name="Stock S.P."/>
            <person name="Adams B.J."/>
            <person name="Sternberg P.W."/>
            <person name="Mortazavi A."/>
        </authorList>
    </citation>
    <scope>NUCLEOTIDE SEQUENCE [LARGE SCALE GENOMIC DNA]</scope>
    <source>
        <strain evidence="2 3">ALL</strain>
    </source>
</reference>
<dbReference type="EMBL" id="AZBU02000001">
    <property type="protein sequence ID" value="TMS35359.1"/>
    <property type="molecule type" value="Genomic_DNA"/>
</dbReference>
<feature type="region of interest" description="Disordered" evidence="1">
    <location>
        <begin position="127"/>
        <end position="146"/>
    </location>
</feature>
<evidence type="ECO:0000313" key="2">
    <source>
        <dbReference type="EMBL" id="TMS35359.1"/>
    </source>
</evidence>
<accession>A0A4U8US34</accession>
<dbReference type="PROSITE" id="PS51257">
    <property type="entry name" value="PROKAR_LIPOPROTEIN"/>
    <property type="match status" value="1"/>
</dbReference>
<dbReference type="PANTHER" id="PTHR14240">
    <property type="entry name" value="RETINITIS PIGMENTOSA GTPASE REGULATOR-INTERACTING PROTEIN"/>
    <property type="match status" value="1"/>
</dbReference>
<name>A0A4U8US34_STECR</name>
<feature type="region of interest" description="Disordered" evidence="1">
    <location>
        <begin position="181"/>
        <end position="251"/>
    </location>
</feature>
<dbReference type="AlphaFoldDB" id="A0A4U8US34"/>
<protein>
    <submittedName>
        <fullName evidence="2">Uncharacterized protein</fullName>
    </submittedName>
</protein>
<organism evidence="2 3">
    <name type="scientific">Steinernema carpocapsae</name>
    <name type="common">Entomopathogenic nematode</name>
    <dbReference type="NCBI Taxonomy" id="34508"/>
    <lineage>
        <taxon>Eukaryota</taxon>
        <taxon>Metazoa</taxon>
        <taxon>Ecdysozoa</taxon>
        <taxon>Nematoda</taxon>
        <taxon>Chromadorea</taxon>
        <taxon>Rhabditida</taxon>
        <taxon>Tylenchina</taxon>
        <taxon>Panagrolaimomorpha</taxon>
        <taxon>Strongyloidoidea</taxon>
        <taxon>Steinernematidae</taxon>
        <taxon>Steinernema</taxon>
    </lineage>
</organism>
<dbReference type="EMBL" id="CM016762">
    <property type="protein sequence ID" value="TMS35359.1"/>
    <property type="molecule type" value="Genomic_DNA"/>
</dbReference>
<dbReference type="GO" id="GO:1905515">
    <property type="term" value="P:non-motile cilium assembly"/>
    <property type="evidence" value="ECO:0007669"/>
    <property type="project" value="TreeGrafter"/>
</dbReference>
<proteinExistence type="predicted"/>
<reference evidence="2 3" key="2">
    <citation type="journal article" date="2019" name="G3 (Bethesda)">
        <title>Hybrid Assembly of the Genome of the Entomopathogenic Nematode Steinernema carpocapsae Identifies the X-Chromosome.</title>
        <authorList>
            <person name="Serra L."/>
            <person name="Macchietto M."/>
            <person name="Macias-Munoz A."/>
            <person name="McGill C.J."/>
            <person name="Rodriguez I.M."/>
            <person name="Rodriguez B."/>
            <person name="Murad R."/>
            <person name="Mortazavi A."/>
        </authorList>
    </citation>
    <scope>NUCLEOTIDE SEQUENCE [LARGE SCALE GENOMIC DNA]</scope>
    <source>
        <strain evidence="2 3">ALL</strain>
    </source>
</reference>
<gene>
    <name evidence="2" type="ORF">L596_002779</name>
</gene>